<evidence type="ECO:0000256" key="4">
    <source>
        <dbReference type="ARBA" id="ARBA00022631"/>
    </source>
</evidence>
<evidence type="ECO:0000313" key="10">
    <source>
        <dbReference type="Proteomes" id="UP000621500"/>
    </source>
</evidence>
<dbReference type="PANTHER" id="PTHR43466">
    <property type="entry name" value="2-OXO-4-HYDROXY-4-CARBOXY-5-UREIDOIMIDAZOLINE DECARBOXYLASE-RELATED"/>
    <property type="match status" value="1"/>
</dbReference>
<dbReference type="EMBL" id="BONX01000034">
    <property type="protein sequence ID" value="GIG98345.1"/>
    <property type="molecule type" value="Genomic_DNA"/>
</dbReference>
<feature type="domain" description="Oxo-4-hydroxy-4-carboxy-5-ureidoimidazoline decarboxylase" evidence="8">
    <location>
        <begin position="35"/>
        <end position="187"/>
    </location>
</feature>
<proteinExistence type="predicted"/>
<keyword evidence="6" id="KW-0456">Lyase</keyword>
<sequence length="192" mass="21160">MFAPIHPGTTRLLYFSRPQEVIGVATVSAVLDEFNRRPAAEAETELLACCAVPDWARAVAAGRPYPDVAAVVAVADAALRRLHWSEVARALAAHPRIGERPTGTGRESAWSRREQSALDGADRDTRAALARANQEYEQRFGYLFLVFADGRTDGELLAAARRRLGNDPGTEREVVRDELRQIALLRLSRLLS</sequence>
<gene>
    <name evidence="9" type="ORF">Pma05_49180</name>
</gene>
<reference evidence="9 10" key="1">
    <citation type="submission" date="2021-01" db="EMBL/GenBank/DDBJ databases">
        <title>Whole genome shotgun sequence of Plantactinospora mayteni NBRC 109088.</title>
        <authorList>
            <person name="Komaki H."/>
            <person name="Tamura T."/>
        </authorList>
    </citation>
    <scope>NUCLEOTIDE SEQUENCE [LARGE SCALE GENOMIC DNA]</scope>
    <source>
        <strain evidence="9 10">NBRC 109088</strain>
    </source>
</reference>
<dbReference type="InterPro" id="IPR018020">
    <property type="entry name" value="OHCU_decarboxylase"/>
</dbReference>
<organism evidence="9 10">
    <name type="scientific">Plantactinospora mayteni</name>
    <dbReference type="NCBI Taxonomy" id="566021"/>
    <lineage>
        <taxon>Bacteria</taxon>
        <taxon>Bacillati</taxon>
        <taxon>Actinomycetota</taxon>
        <taxon>Actinomycetes</taxon>
        <taxon>Micromonosporales</taxon>
        <taxon>Micromonosporaceae</taxon>
        <taxon>Plantactinospora</taxon>
    </lineage>
</organism>
<dbReference type="SUPFAM" id="SSF158694">
    <property type="entry name" value="UraD-Like"/>
    <property type="match status" value="1"/>
</dbReference>
<evidence type="ECO:0000256" key="5">
    <source>
        <dbReference type="ARBA" id="ARBA00022793"/>
    </source>
</evidence>
<evidence type="ECO:0000256" key="6">
    <source>
        <dbReference type="ARBA" id="ARBA00023239"/>
    </source>
</evidence>
<comment type="caution">
    <text evidence="9">The sequence shown here is derived from an EMBL/GenBank/DDBJ whole genome shotgun (WGS) entry which is preliminary data.</text>
</comment>
<dbReference type="Pfam" id="PF09349">
    <property type="entry name" value="OHCU_decarbox"/>
    <property type="match status" value="1"/>
</dbReference>
<comment type="catalytic activity">
    <reaction evidence="1">
        <text>5-hydroxy-2-oxo-4-ureido-2,5-dihydro-1H-imidazole-5-carboxylate + H(+) = (S)-allantoin + CO2</text>
        <dbReference type="Rhea" id="RHEA:26301"/>
        <dbReference type="ChEBI" id="CHEBI:15378"/>
        <dbReference type="ChEBI" id="CHEBI:15678"/>
        <dbReference type="ChEBI" id="CHEBI:16526"/>
        <dbReference type="ChEBI" id="CHEBI:58639"/>
        <dbReference type="EC" id="4.1.1.97"/>
    </reaction>
</comment>
<evidence type="ECO:0000256" key="1">
    <source>
        <dbReference type="ARBA" id="ARBA00001163"/>
    </source>
</evidence>
<dbReference type="InterPro" id="IPR017595">
    <property type="entry name" value="OHCU_decarboxylase-2"/>
</dbReference>
<dbReference type="Proteomes" id="UP000621500">
    <property type="component" value="Unassembled WGS sequence"/>
</dbReference>
<accession>A0ABQ4EUK4</accession>
<comment type="pathway">
    <text evidence="2">Purine metabolism; urate degradation; (S)-allantoin from urate: step 3/3.</text>
</comment>
<keyword evidence="5" id="KW-0210">Decarboxylase</keyword>
<evidence type="ECO:0000259" key="8">
    <source>
        <dbReference type="Pfam" id="PF09349"/>
    </source>
</evidence>
<evidence type="ECO:0000256" key="7">
    <source>
        <dbReference type="SAM" id="MobiDB-lite"/>
    </source>
</evidence>
<name>A0ABQ4EUK4_9ACTN</name>
<keyword evidence="4" id="KW-0659">Purine metabolism</keyword>
<dbReference type="PANTHER" id="PTHR43466:SF1">
    <property type="entry name" value="2-OXO-4-HYDROXY-4-CARBOXY-5-UREIDOIMIDAZOLINE DECARBOXYLASE-RELATED"/>
    <property type="match status" value="1"/>
</dbReference>
<protein>
    <recommendedName>
        <fullName evidence="3">2-oxo-4-hydroxy-4-carboxy-5-ureidoimidazoline decarboxylase</fullName>
        <ecNumber evidence="3">4.1.1.97</ecNumber>
    </recommendedName>
</protein>
<feature type="region of interest" description="Disordered" evidence="7">
    <location>
        <begin position="95"/>
        <end position="117"/>
    </location>
</feature>
<dbReference type="NCBIfam" id="TIGR03180">
    <property type="entry name" value="UraD_2"/>
    <property type="match status" value="1"/>
</dbReference>
<dbReference type="NCBIfam" id="NF010372">
    <property type="entry name" value="PRK13798.1"/>
    <property type="match status" value="1"/>
</dbReference>
<evidence type="ECO:0000313" key="9">
    <source>
        <dbReference type="EMBL" id="GIG98345.1"/>
    </source>
</evidence>
<keyword evidence="10" id="KW-1185">Reference proteome</keyword>
<dbReference type="Gene3D" id="1.10.3330.10">
    <property type="entry name" value="Oxo-4-hydroxy-4-carboxy-5-ureidoimidazoline decarboxylase"/>
    <property type="match status" value="1"/>
</dbReference>
<dbReference type="EC" id="4.1.1.97" evidence="3"/>
<evidence type="ECO:0000256" key="2">
    <source>
        <dbReference type="ARBA" id="ARBA00004754"/>
    </source>
</evidence>
<evidence type="ECO:0000256" key="3">
    <source>
        <dbReference type="ARBA" id="ARBA00012257"/>
    </source>
</evidence>
<dbReference type="InterPro" id="IPR036778">
    <property type="entry name" value="OHCU_decarboxylase_sf"/>
</dbReference>